<comment type="caution">
    <text evidence="1">The sequence shown here is derived from an EMBL/GenBank/DDBJ whole genome shotgun (WGS) entry which is preliminary data.</text>
</comment>
<keyword evidence="2" id="KW-1185">Reference proteome</keyword>
<evidence type="ECO:0000313" key="1">
    <source>
        <dbReference type="EMBL" id="NBN78319.1"/>
    </source>
</evidence>
<dbReference type="Proteomes" id="UP000586722">
    <property type="component" value="Unassembled WGS sequence"/>
</dbReference>
<reference evidence="2" key="1">
    <citation type="submission" date="2020-01" db="EMBL/GenBank/DDBJ databases">
        <authorList>
            <person name="Fang Y."/>
            <person name="Sun R."/>
            <person name="Nie L."/>
            <person name="He J."/>
            <person name="Hao L."/>
            <person name="Wang L."/>
            <person name="Su S."/>
            <person name="Lv E."/>
            <person name="Zhang Z."/>
            <person name="Xie R."/>
            <person name="Liu H."/>
        </authorList>
    </citation>
    <scope>NUCLEOTIDE SEQUENCE [LARGE SCALE GENOMIC DNA]</scope>
    <source>
        <strain evidence="2">XCT-53</strain>
    </source>
</reference>
<dbReference type="RefSeq" id="WP_161673803.1">
    <property type="nucleotide sequence ID" value="NZ_JAABLP010000001.1"/>
</dbReference>
<dbReference type="CDD" id="cd06661">
    <property type="entry name" value="GGCT_like"/>
    <property type="match status" value="1"/>
</dbReference>
<dbReference type="InterPro" id="IPR013024">
    <property type="entry name" value="GGCT-like"/>
</dbReference>
<accession>A0A7X5F2K9</accession>
<dbReference type="AlphaFoldDB" id="A0A7X5F2K9"/>
<sequence length="201" mass="22337">MFMSYFGYGSLVNPDTLPEGVSLRPARLHGWRRVWAVRGNAAGTPQHRRAVCSLGVRPQPGASILGVVAREAEAGRPGLYRREARYLPVSGIGRDLTHLDDGSAGDPDAFLFRSRPEHDGFGDETCPVLQSYLDCVLAGFHAHWGEEGIVHFIETTDGWHVPVLNDRANPLYPRAKLIDDRLRRLFDAHLARTGLMHLQAH</sequence>
<dbReference type="EMBL" id="JAABLQ010000001">
    <property type="protein sequence ID" value="NBN78319.1"/>
    <property type="molecule type" value="Genomic_DNA"/>
</dbReference>
<organism evidence="1 2">
    <name type="scientific">Pannonibacter tanglangensis</name>
    <dbReference type="NCBI Taxonomy" id="2750084"/>
    <lineage>
        <taxon>Bacteria</taxon>
        <taxon>Pseudomonadati</taxon>
        <taxon>Pseudomonadota</taxon>
        <taxon>Alphaproteobacteria</taxon>
        <taxon>Hyphomicrobiales</taxon>
        <taxon>Stappiaceae</taxon>
        <taxon>Pannonibacter</taxon>
    </lineage>
</organism>
<protein>
    <submittedName>
        <fullName evidence="1">Gamma-glutamylcyclotransferase</fullName>
    </submittedName>
</protein>
<proteinExistence type="predicted"/>
<gene>
    <name evidence="1" type="ORF">GWI72_08575</name>
</gene>
<name>A0A7X5F2K9_9HYPH</name>
<evidence type="ECO:0000313" key="2">
    <source>
        <dbReference type="Proteomes" id="UP000586722"/>
    </source>
</evidence>
<dbReference type="Gene3D" id="3.10.490.10">
    <property type="entry name" value="Gamma-glutamyl cyclotransferase-like"/>
    <property type="match status" value="1"/>
</dbReference>